<dbReference type="InterPro" id="IPR053952">
    <property type="entry name" value="K_trans_C"/>
</dbReference>
<keyword evidence="4 9" id="KW-0812">Transmembrane</keyword>
<feature type="transmembrane region" description="Helical" evidence="9">
    <location>
        <begin position="145"/>
        <end position="169"/>
    </location>
</feature>
<dbReference type="GO" id="GO:0015079">
    <property type="term" value="F:potassium ion transmembrane transporter activity"/>
    <property type="evidence" value="ECO:0007669"/>
    <property type="project" value="InterPro"/>
</dbReference>
<feature type="domain" description="K+ potassium transporter C-terminal" evidence="11">
    <location>
        <begin position="228"/>
        <end position="469"/>
    </location>
</feature>
<comment type="subcellular location">
    <subcellularLocation>
        <location evidence="1">Membrane</location>
        <topology evidence="1">Multi-pass membrane protein</topology>
    </subcellularLocation>
</comment>
<comment type="caution">
    <text evidence="12">The sequence shown here is derived from an EMBL/GenBank/DDBJ whole genome shotgun (WGS) entry which is preliminary data.</text>
</comment>
<dbReference type="Pfam" id="PF02705">
    <property type="entry name" value="K_trans"/>
    <property type="match status" value="1"/>
</dbReference>
<feature type="transmembrane region" description="Helical" evidence="9">
    <location>
        <begin position="87"/>
        <end position="107"/>
    </location>
</feature>
<evidence type="ECO:0000259" key="10">
    <source>
        <dbReference type="Pfam" id="PF02705"/>
    </source>
</evidence>
<gene>
    <name evidence="12" type="ORF">AKO1_007294</name>
</gene>
<keyword evidence="7" id="KW-0406">Ion transport</keyword>
<evidence type="ECO:0000313" key="12">
    <source>
        <dbReference type="EMBL" id="KAL0482936.1"/>
    </source>
</evidence>
<dbReference type="Pfam" id="PF22776">
    <property type="entry name" value="K_trans_C"/>
    <property type="match status" value="1"/>
</dbReference>
<dbReference type="InterPro" id="IPR003855">
    <property type="entry name" value="K+_transporter"/>
</dbReference>
<sequence>MLPSILLSYLGQGASLLQNPDNYYNPFFTSVPTVLFWPVFIVAVVVTLISAHSTVNSTFDLISQAIALDYFPNLPVKYTSKTNRNQVFVPAMNLIMLCTSVLLVITFETSFNLSNAYGMSISIVMILTSVLISIAAWVTWRVHWIIRVVCIFLFLLLFLPFEILFLFFNSLKVPLGGYVPLMLGMSCAFVMLVWTYGQDALRTVNTRDVIQTYDEFATRYESLHKSNGIGVFMVNNAGGVPAYLLQYVDTVDSVPQVILFLSIIYFKIPYVTESKRMSTVFINDNMIRVTARYGFMEKNISLPHIIDRVVEKYDLSKFVKQVRVYTPEPTPDDKEKEANDVINEIVVQQQNLPLQQEDIMEQKKPDIKEEAPKQEDSKPTRLSTLEFLKRRKSWDSWIIDLVENQEESKPTSIYYFLTDDYVKVDRKRKFYTRWIIIFFLFLRAGTRNNTQRMQIPPDKVIEIGNNVRL</sequence>
<keyword evidence="13" id="KW-1185">Reference proteome</keyword>
<name>A0AAW2YZJ6_9EUKA</name>
<evidence type="ECO:0008006" key="14">
    <source>
        <dbReference type="Google" id="ProtNLM"/>
    </source>
</evidence>
<evidence type="ECO:0000259" key="11">
    <source>
        <dbReference type="Pfam" id="PF22776"/>
    </source>
</evidence>
<evidence type="ECO:0000256" key="9">
    <source>
        <dbReference type="SAM" id="Phobius"/>
    </source>
</evidence>
<evidence type="ECO:0000256" key="8">
    <source>
        <dbReference type="ARBA" id="ARBA00023136"/>
    </source>
</evidence>
<evidence type="ECO:0000256" key="1">
    <source>
        <dbReference type="ARBA" id="ARBA00004141"/>
    </source>
</evidence>
<dbReference type="EMBL" id="JAOPGA020000913">
    <property type="protein sequence ID" value="KAL0482936.1"/>
    <property type="molecule type" value="Genomic_DNA"/>
</dbReference>
<feature type="transmembrane region" description="Helical" evidence="9">
    <location>
        <begin position="175"/>
        <end position="197"/>
    </location>
</feature>
<reference evidence="12 13" key="1">
    <citation type="submission" date="2024-03" db="EMBL/GenBank/DDBJ databases">
        <title>The Acrasis kona genome and developmental transcriptomes reveal deep origins of eukaryotic multicellular pathways.</title>
        <authorList>
            <person name="Sheikh S."/>
            <person name="Fu C.-J."/>
            <person name="Brown M.W."/>
            <person name="Baldauf S.L."/>
        </authorList>
    </citation>
    <scope>NUCLEOTIDE SEQUENCE [LARGE SCALE GENOMIC DNA]</scope>
    <source>
        <strain evidence="12 13">ATCC MYA-3509</strain>
    </source>
</reference>
<organism evidence="12 13">
    <name type="scientific">Acrasis kona</name>
    <dbReference type="NCBI Taxonomy" id="1008807"/>
    <lineage>
        <taxon>Eukaryota</taxon>
        <taxon>Discoba</taxon>
        <taxon>Heterolobosea</taxon>
        <taxon>Tetramitia</taxon>
        <taxon>Eutetramitia</taxon>
        <taxon>Acrasidae</taxon>
        <taxon>Acrasis</taxon>
    </lineage>
</organism>
<proteinExistence type="predicted"/>
<dbReference type="AlphaFoldDB" id="A0AAW2YZJ6"/>
<keyword evidence="8 9" id="KW-0472">Membrane</keyword>
<evidence type="ECO:0000256" key="6">
    <source>
        <dbReference type="ARBA" id="ARBA00022989"/>
    </source>
</evidence>
<dbReference type="PANTHER" id="PTHR30540:SF83">
    <property type="entry name" value="K+ POTASSIUM TRANSPORTER"/>
    <property type="match status" value="1"/>
</dbReference>
<evidence type="ECO:0000256" key="2">
    <source>
        <dbReference type="ARBA" id="ARBA00022448"/>
    </source>
</evidence>
<feature type="transmembrane region" description="Helical" evidence="9">
    <location>
        <begin position="430"/>
        <end position="446"/>
    </location>
</feature>
<keyword evidence="3" id="KW-0633">Potassium transport</keyword>
<protein>
    <recommendedName>
        <fullName evidence="14">Potassium transporter</fullName>
    </recommendedName>
</protein>
<feature type="transmembrane region" description="Helical" evidence="9">
    <location>
        <begin position="119"/>
        <end position="138"/>
    </location>
</feature>
<dbReference type="PANTHER" id="PTHR30540">
    <property type="entry name" value="OSMOTIC STRESS POTASSIUM TRANSPORTER"/>
    <property type="match status" value="1"/>
</dbReference>
<evidence type="ECO:0000256" key="3">
    <source>
        <dbReference type="ARBA" id="ARBA00022538"/>
    </source>
</evidence>
<evidence type="ECO:0000256" key="5">
    <source>
        <dbReference type="ARBA" id="ARBA00022958"/>
    </source>
</evidence>
<feature type="transmembrane region" description="Helical" evidence="9">
    <location>
        <begin position="27"/>
        <end position="49"/>
    </location>
</feature>
<evidence type="ECO:0000256" key="7">
    <source>
        <dbReference type="ARBA" id="ARBA00023065"/>
    </source>
</evidence>
<keyword evidence="2" id="KW-0813">Transport</keyword>
<evidence type="ECO:0000256" key="4">
    <source>
        <dbReference type="ARBA" id="ARBA00022692"/>
    </source>
</evidence>
<dbReference type="GO" id="GO:0016020">
    <property type="term" value="C:membrane"/>
    <property type="evidence" value="ECO:0007669"/>
    <property type="project" value="UniProtKB-SubCell"/>
</dbReference>
<keyword evidence="6 9" id="KW-1133">Transmembrane helix</keyword>
<evidence type="ECO:0000313" key="13">
    <source>
        <dbReference type="Proteomes" id="UP001431209"/>
    </source>
</evidence>
<dbReference type="Proteomes" id="UP001431209">
    <property type="component" value="Unassembled WGS sequence"/>
</dbReference>
<keyword evidence="5" id="KW-0630">Potassium</keyword>
<dbReference type="InterPro" id="IPR053951">
    <property type="entry name" value="K_trans_N"/>
</dbReference>
<feature type="domain" description="K+ potassium transporter integral membrane" evidence="10">
    <location>
        <begin position="2"/>
        <end position="209"/>
    </location>
</feature>
<accession>A0AAW2YZJ6</accession>